<proteinExistence type="predicted"/>
<accession>A0ABY7A2V9</accession>
<evidence type="ECO:0000313" key="3">
    <source>
        <dbReference type="Proteomes" id="UP001163624"/>
    </source>
</evidence>
<protein>
    <submittedName>
        <fullName evidence="2">Lysozyme inhibitor LprI family protein</fullName>
    </submittedName>
</protein>
<keyword evidence="3" id="KW-1185">Reference proteome</keyword>
<name>A0ABY7A2V9_9PSED</name>
<evidence type="ECO:0000259" key="1">
    <source>
        <dbReference type="Pfam" id="PF07007"/>
    </source>
</evidence>
<evidence type="ECO:0000313" key="2">
    <source>
        <dbReference type="EMBL" id="WAI50478.1"/>
    </source>
</evidence>
<dbReference type="InterPro" id="IPR009739">
    <property type="entry name" value="LprI-like_N"/>
</dbReference>
<reference evidence="2" key="1">
    <citation type="submission" date="2022-11" db="EMBL/GenBank/DDBJ databases">
        <title>Pseudomonas triclosanedens sp. nov., a triclosan degrader isolated from activated sludge.</title>
        <authorList>
            <person name="Yin Y."/>
            <person name="Lu Z."/>
        </authorList>
    </citation>
    <scope>NUCLEOTIDE SEQUENCE</scope>
    <source>
        <strain evidence="2">ZM23</strain>
    </source>
</reference>
<feature type="domain" description="Lysozyme inhibitor LprI-like N-terminal" evidence="1">
    <location>
        <begin position="15"/>
        <end position="109"/>
    </location>
</feature>
<dbReference type="Pfam" id="PF07007">
    <property type="entry name" value="LprI"/>
    <property type="match status" value="1"/>
</dbReference>
<dbReference type="EMBL" id="CP113432">
    <property type="protein sequence ID" value="WAI50478.1"/>
    <property type="molecule type" value="Genomic_DNA"/>
</dbReference>
<dbReference type="Gene3D" id="1.20.1270.180">
    <property type="match status" value="1"/>
</dbReference>
<dbReference type="RefSeq" id="WP_254471237.1">
    <property type="nucleotide sequence ID" value="NZ_CP113432.1"/>
</dbReference>
<gene>
    <name evidence="2" type="ORF">OU419_04205</name>
</gene>
<dbReference type="Proteomes" id="UP001163624">
    <property type="component" value="Chromosome"/>
</dbReference>
<sequence>MAKIPDSCLRVINSLQLSECFRARKDDADSRLNQTYQALLQRIGNAYRSSPEKKDLLKSQLKNAQRQWIYLRDADCELMAFEAEPGSQAHEGNVNQCVTAATQFRSRQLREMSSQLTPQEMIEQ</sequence>
<organism evidence="2 3">
    <name type="scientific">Pseudomonas triclosanedens</name>
    <dbReference type="NCBI Taxonomy" id="2961893"/>
    <lineage>
        <taxon>Bacteria</taxon>
        <taxon>Pseudomonadati</taxon>
        <taxon>Pseudomonadota</taxon>
        <taxon>Gammaproteobacteria</taxon>
        <taxon>Pseudomonadales</taxon>
        <taxon>Pseudomonadaceae</taxon>
        <taxon>Pseudomonas</taxon>
    </lineage>
</organism>